<dbReference type="Proteomes" id="UP001604277">
    <property type="component" value="Unassembled WGS sequence"/>
</dbReference>
<comment type="subcellular location">
    <subcellularLocation>
        <location evidence="1">Membrane</location>
        <topology evidence="1">Single-pass membrane protein</topology>
    </subcellularLocation>
</comment>
<dbReference type="PANTHER" id="PTHR24286">
    <property type="entry name" value="CYTOCHROME P450 26"/>
    <property type="match status" value="1"/>
</dbReference>
<keyword evidence="9" id="KW-0472">Membrane</keyword>
<dbReference type="PROSITE" id="PS00086">
    <property type="entry name" value="CYTOCHROME_P450"/>
    <property type="match status" value="1"/>
</dbReference>
<dbReference type="SUPFAM" id="SSF48264">
    <property type="entry name" value="Cytochrome P450"/>
    <property type="match status" value="1"/>
</dbReference>
<dbReference type="GO" id="GO:0016020">
    <property type="term" value="C:membrane"/>
    <property type="evidence" value="ECO:0007669"/>
    <property type="project" value="UniProtKB-SubCell"/>
</dbReference>
<comment type="cofactor">
    <cofactor evidence="7">
        <name>heme</name>
        <dbReference type="ChEBI" id="CHEBI:30413"/>
    </cofactor>
</comment>
<dbReference type="InterPro" id="IPR001128">
    <property type="entry name" value="Cyt_P450"/>
</dbReference>
<keyword evidence="3 7" id="KW-0479">Metal-binding</keyword>
<accession>A0ABD1R0V1</accession>
<organism evidence="10 11">
    <name type="scientific">Forsythia ovata</name>
    <dbReference type="NCBI Taxonomy" id="205694"/>
    <lineage>
        <taxon>Eukaryota</taxon>
        <taxon>Viridiplantae</taxon>
        <taxon>Streptophyta</taxon>
        <taxon>Embryophyta</taxon>
        <taxon>Tracheophyta</taxon>
        <taxon>Spermatophyta</taxon>
        <taxon>Magnoliopsida</taxon>
        <taxon>eudicotyledons</taxon>
        <taxon>Gunneridae</taxon>
        <taxon>Pentapetalae</taxon>
        <taxon>asterids</taxon>
        <taxon>lamiids</taxon>
        <taxon>Lamiales</taxon>
        <taxon>Oleaceae</taxon>
        <taxon>Forsythieae</taxon>
        <taxon>Forsythia</taxon>
    </lineage>
</organism>
<evidence type="ECO:0000256" key="8">
    <source>
        <dbReference type="RuleBase" id="RU000461"/>
    </source>
</evidence>
<reference evidence="11" key="1">
    <citation type="submission" date="2024-07" db="EMBL/GenBank/DDBJ databases">
        <title>Two chromosome-level genome assemblies of Korean endemic species Abeliophyllum distichum and Forsythia ovata (Oleaceae).</title>
        <authorList>
            <person name="Jang H."/>
        </authorList>
    </citation>
    <scope>NUCLEOTIDE SEQUENCE [LARGE SCALE GENOMIC DNA]</scope>
</reference>
<evidence type="ECO:0000256" key="5">
    <source>
        <dbReference type="ARBA" id="ARBA00023002"/>
    </source>
</evidence>
<keyword evidence="5 8" id="KW-0560">Oxidoreductase</keyword>
<protein>
    <submittedName>
        <fullName evidence="10">Ent-kaurenoic acid oxidase 1</fullName>
    </submittedName>
</protein>
<sequence>MIEVRKLEVMFNIWTSVIIGIAPLAGWLLWWWNDIWYAVPVKLRCSAGGTKLPPGYMGVPFFGEMLSFLWYFKIVRHPDDYINFKRRKYGDGVGLYRTHLFGSPSIVVYSPMANKFVLQEPNFSPGWPSSELIGTSLSGLVGDAHARMRSFVVRAVNHPDALCRITLMIQPRLRAALQSWAQKGRIVVFKEAKKVTFENIGKYFANFEPGPLLDTLNELFYGVLDGIRAYPINLPGTAYRSALQCRRKAMEIFKEELEKRKKCNATNPKDDIMGGLMQMKDEEGKPLRDVEVLDNIYALVIAGFESTSLAIMWAFYYLAKYPDVLKKLREEHLPISKKLNGDFITYDDISSCKYTNKVVEEIIRLANVSTCVFRIASKDIDYKGYRIPKGWKVISLIRYLHTNPENFDDPMSFNPDRWNEPPKMGTYLVFGGGPRICAGSKLARLQVAVLIHYLVLGYRWELVNPNAEMIYLSHPRPADGVDINISKI</sequence>
<dbReference type="InterPro" id="IPR002401">
    <property type="entry name" value="Cyt_P450_E_grp-I"/>
</dbReference>
<feature type="transmembrane region" description="Helical" evidence="9">
    <location>
        <begin position="52"/>
        <end position="72"/>
    </location>
</feature>
<comment type="caution">
    <text evidence="10">The sequence shown here is derived from an EMBL/GenBank/DDBJ whole genome shotgun (WGS) entry which is preliminary data.</text>
</comment>
<keyword evidence="4 9" id="KW-1133">Transmembrane helix</keyword>
<dbReference type="Gene3D" id="1.10.630.10">
    <property type="entry name" value="Cytochrome P450"/>
    <property type="match status" value="1"/>
</dbReference>
<feature type="binding site" description="axial binding residue" evidence="7">
    <location>
        <position position="437"/>
    </location>
    <ligand>
        <name>heme</name>
        <dbReference type="ChEBI" id="CHEBI:30413"/>
    </ligand>
    <ligandPart>
        <name>Fe</name>
        <dbReference type="ChEBI" id="CHEBI:18248"/>
    </ligandPart>
</feature>
<feature type="transmembrane region" description="Helical" evidence="9">
    <location>
        <begin position="296"/>
        <end position="319"/>
    </location>
</feature>
<dbReference type="PRINTS" id="PR00463">
    <property type="entry name" value="EP450I"/>
</dbReference>
<keyword evidence="8" id="KW-0503">Monooxygenase</keyword>
<evidence type="ECO:0000256" key="6">
    <source>
        <dbReference type="ARBA" id="ARBA00023004"/>
    </source>
</evidence>
<evidence type="ECO:0000256" key="9">
    <source>
        <dbReference type="SAM" id="Phobius"/>
    </source>
</evidence>
<dbReference type="GO" id="GO:0004497">
    <property type="term" value="F:monooxygenase activity"/>
    <property type="evidence" value="ECO:0007669"/>
    <property type="project" value="UniProtKB-KW"/>
</dbReference>
<dbReference type="GO" id="GO:0046872">
    <property type="term" value="F:metal ion binding"/>
    <property type="evidence" value="ECO:0007669"/>
    <property type="project" value="UniProtKB-KW"/>
</dbReference>
<evidence type="ECO:0000256" key="4">
    <source>
        <dbReference type="ARBA" id="ARBA00022989"/>
    </source>
</evidence>
<feature type="transmembrane region" description="Helical" evidence="9">
    <location>
        <begin position="12"/>
        <end position="32"/>
    </location>
</feature>
<dbReference type="InterPro" id="IPR017972">
    <property type="entry name" value="Cyt_P450_CS"/>
</dbReference>
<dbReference type="EMBL" id="JBFOLJ010000013">
    <property type="protein sequence ID" value="KAL2482023.1"/>
    <property type="molecule type" value="Genomic_DNA"/>
</dbReference>
<keyword evidence="7 8" id="KW-0349">Heme</keyword>
<keyword evidence="11" id="KW-1185">Reference proteome</keyword>
<evidence type="ECO:0000256" key="2">
    <source>
        <dbReference type="ARBA" id="ARBA00022692"/>
    </source>
</evidence>
<dbReference type="PRINTS" id="PR00385">
    <property type="entry name" value="P450"/>
</dbReference>
<evidence type="ECO:0000256" key="3">
    <source>
        <dbReference type="ARBA" id="ARBA00022723"/>
    </source>
</evidence>
<comment type="similarity">
    <text evidence="8">Belongs to the cytochrome P450 family.</text>
</comment>
<evidence type="ECO:0000256" key="7">
    <source>
        <dbReference type="PIRSR" id="PIRSR602401-1"/>
    </source>
</evidence>
<name>A0ABD1R0V1_9LAMI</name>
<dbReference type="PANTHER" id="PTHR24286:SF12">
    <property type="entry name" value="CYTOCHROME P450 FAMILY PROTEIN, EXPRESSED"/>
    <property type="match status" value="1"/>
</dbReference>
<evidence type="ECO:0000313" key="10">
    <source>
        <dbReference type="EMBL" id="KAL2482023.1"/>
    </source>
</evidence>
<dbReference type="InterPro" id="IPR036396">
    <property type="entry name" value="Cyt_P450_sf"/>
</dbReference>
<dbReference type="Pfam" id="PF00067">
    <property type="entry name" value="p450"/>
    <property type="match status" value="1"/>
</dbReference>
<dbReference type="AlphaFoldDB" id="A0ABD1R0V1"/>
<evidence type="ECO:0000256" key="1">
    <source>
        <dbReference type="ARBA" id="ARBA00004167"/>
    </source>
</evidence>
<keyword evidence="6 7" id="KW-0408">Iron</keyword>
<gene>
    <name evidence="10" type="ORF">Fot_43467</name>
</gene>
<keyword evidence="2 9" id="KW-0812">Transmembrane</keyword>
<proteinExistence type="inferred from homology"/>
<evidence type="ECO:0000313" key="11">
    <source>
        <dbReference type="Proteomes" id="UP001604277"/>
    </source>
</evidence>